<dbReference type="InterPro" id="IPR050425">
    <property type="entry name" value="NAD(P)_dehydrat-like"/>
</dbReference>
<dbReference type="SUPFAM" id="SSF51735">
    <property type="entry name" value="NAD(P)-binding Rossmann-fold domains"/>
    <property type="match status" value="1"/>
</dbReference>
<evidence type="ECO:0000256" key="5">
    <source>
        <dbReference type="ARBA" id="ARBA00023445"/>
    </source>
</evidence>
<dbReference type="Proteomes" id="UP000310158">
    <property type="component" value="Unassembled WGS sequence"/>
</dbReference>
<dbReference type="PANTHER" id="PTHR10366:SF564">
    <property type="entry name" value="STEROL-4-ALPHA-CARBOXYLATE 3-DEHYDROGENASE, DECARBOXYLATING"/>
    <property type="match status" value="1"/>
</dbReference>
<protein>
    <recommendedName>
        <fullName evidence="7">NAD-dependent epimerase/dehydratase domain-containing protein</fullName>
    </recommendedName>
</protein>
<organism evidence="8 9">
    <name type="scientific">Bondarzewia mesenterica</name>
    <dbReference type="NCBI Taxonomy" id="1095465"/>
    <lineage>
        <taxon>Eukaryota</taxon>
        <taxon>Fungi</taxon>
        <taxon>Dikarya</taxon>
        <taxon>Basidiomycota</taxon>
        <taxon>Agaricomycotina</taxon>
        <taxon>Agaricomycetes</taxon>
        <taxon>Russulales</taxon>
        <taxon>Bondarzewiaceae</taxon>
        <taxon>Bondarzewia</taxon>
    </lineage>
</organism>
<feature type="domain" description="NAD-dependent epimerase/dehydratase" evidence="7">
    <location>
        <begin position="621"/>
        <end position="861"/>
    </location>
</feature>
<comment type="caution">
    <text evidence="8">The sequence shown here is derived from an EMBL/GenBank/DDBJ whole genome shotgun (WGS) entry which is preliminary data.</text>
</comment>
<dbReference type="Pfam" id="PF01370">
    <property type="entry name" value="Epimerase"/>
    <property type="match status" value="1"/>
</dbReference>
<dbReference type="OrthoDB" id="2735536at2759"/>
<dbReference type="GO" id="GO:0004553">
    <property type="term" value="F:hydrolase activity, hydrolyzing O-glycosyl compounds"/>
    <property type="evidence" value="ECO:0007669"/>
    <property type="project" value="InterPro"/>
</dbReference>
<keyword evidence="4" id="KW-0326">Glycosidase</keyword>
<evidence type="ECO:0000313" key="8">
    <source>
        <dbReference type="EMBL" id="THH19274.1"/>
    </source>
</evidence>
<evidence type="ECO:0000313" key="9">
    <source>
        <dbReference type="Proteomes" id="UP000310158"/>
    </source>
</evidence>
<evidence type="ECO:0000256" key="1">
    <source>
        <dbReference type="ARBA" id="ARBA00009865"/>
    </source>
</evidence>
<name>A0A4S4M2J8_9AGAM</name>
<feature type="chain" id="PRO_5020627883" description="NAD-dependent epimerase/dehydratase domain-containing protein" evidence="6">
    <location>
        <begin position="22"/>
        <end position="940"/>
    </location>
</feature>
<evidence type="ECO:0000256" key="6">
    <source>
        <dbReference type="SAM" id="SignalP"/>
    </source>
</evidence>
<dbReference type="Gene3D" id="2.115.10.20">
    <property type="entry name" value="Glycosyl hydrolase domain, family 43"/>
    <property type="match status" value="1"/>
</dbReference>
<evidence type="ECO:0000259" key="7">
    <source>
        <dbReference type="Pfam" id="PF01370"/>
    </source>
</evidence>
<dbReference type="PANTHER" id="PTHR10366">
    <property type="entry name" value="NAD DEPENDENT EPIMERASE/DEHYDRATASE"/>
    <property type="match status" value="1"/>
</dbReference>
<proteinExistence type="inferred from homology"/>
<evidence type="ECO:0000256" key="2">
    <source>
        <dbReference type="ARBA" id="ARBA00022801"/>
    </source>
</evidence>
<dbReference type="InterPro" id="IPR001509">
    <property type="entry name" value="Epimerase_deHydtase"/>
</dbReference>
<keyword evidence="6" id="KW-0732">Signal</keyword>
<dbReference type="AlphaFoldDB" id="A0A4S4M2J8"/>
<keyword evidence="2" id="KW-0378">Hydrolase</keyword>
<accession>A0A4S4M2J8</accession>
<dbReference type="Gene3D" id="3.40.50.720">
    <property type="entry name" value="NAD(P)-binding Rossmann-like Domain"/>
    <property type="match status" value="1"/>
</dbReference>
<dbReference type="InterPro" id="IPR036291">
    <property type="entry name" value="NAD(P)-bd_dom_sf"/>
</dbReference>
<dbReference type="SUPFAM" id="SSF75005">
    <property type="entry name" value="Arabinanase/levansucrase/invertase"/>
    <property type="match status" value="1"/>
</dbReference>
<evidence type="ECO:0000256" key="4">
    <source>
        <dbReference type="ARBA" id="ARBA00023295"/>
    </source>
</evidence>
<gene>
    <name evidence="8" type="ORF">EW146_g1843</name>
</gene>
<dbReference type="InterPro" id="IPR006710">
    <property type="entry name" value="Glyco_hydro_43"/>
</dbReference>
<dbReference type="GO" id="GO:0005975">
    <property type="term" value="P:carbohydrate metabolic process"/>
    <property type="evidence" value="ECO:0007669"/>
    <property type="project" value="InterPro"/>
</dbReference>
<keyword evidence="3" id="KW-0560">Oxidoreductase</keyword>
<dbReference type="Pfam" id="PF04616">
    <property type="entry name" value="Glyco_hydro_43"/>
    <property type="match status" value="1"/>
</dbReference>
<evidence type="ECO:0000256" key="3">
    <source>
        <dbReference type="ARBA" id="ARBA00023002"/>
    </source>
</evidence>
<dbReference type="GO" id="GO:0016616">
    <property type="term" value="F:oxidoreductase activity, acting on the CH-OH group of donors, NAD or NADP as acceptor"/>
    <property type="evidence" value="ECO:0007669"/>
    <property type="project" value="TreeGrafter"/>
</dbReference>
<comment type="similarity">
    <text evidence="5">Belongs to the NAD(P)-dependent epimerase/dehydratase family. Dihydroflavonol-4-reductase subfamily.</text>
</comment>
<reference evidence="8 9" key="1">
    <citation type="submission" date="2019-02" db="EMBL/GenBank/DDBJ databases">
        <title>Genome sequencing of the rare red list fungi Bondarzewia mesenterica.</title>
        <authorList>
            <person name="Buettner E."/>
            <person name="Kellner H."/>
        </authorList>
    </citation>
    <scope>NUCLEOTIDE SEQUENCE [LARGE SCALE GENOMIC DNA]</scope>
    <source>
        <strain evidence="8 9">DSM 108281</strain>
    </source>
</reference>
<keyword evidence="9" id="KW-1185">Reference proteome</keyword>
<comment type="similarity">
    <text evidence="1">Belongs to the glycosyl hydrolase 43 family.</text>
</comment>
<dbReference type="EMBL" id="SGPL01000050">
    <property type="protein sequence ID" value="THH19274.1"/>
    <property type="molecule type" value="Genomic_DNA"/>
</dbReference>
<feature type="signal peptide" evidence="6">
    <location>
        <begin position="1"/>
        <end position="21"/>
    </location>
</feature>
<sequence>MRNFVLPIIGLLCAFGRWSQAVEVTIPNNLHLKWDVDGNNLDAHDGHIQYFEGQYVLYGTSYSCGFRWNDPAPQNGTAFCGFKIYTSPDLVNWTDRGFAYDPAEFQSNPGFRPKVEFNNRTGNYYMFYNDIGTTSPTSLGIFTSGSPLGPFTLAGHATLSASVIGDFAVQQDSNGTVILSYSCFLAGEMFTGCCFARQLFIAYSRNVFNNATIERMTDDWLDGTNHTAQLPVVQVEAHGLAIVDDQWYWMFGSLCGYCNSTDTSFVKAKSPSGPWSERHYISDDSCGGQSSFVTKIPSPTRLLQPAGGSQYLYGSDLWVDGNPNEAKAPLYLQPLTLHEGMFRNLTCKDSQKLDVVEGQGSNATGRANIDATSGNDGFTHACDLPPMNALQSGQRIQTWTVGRTGTLTEVGFALGRQKHVIPRRHKPTRSVYNSISVYSSDGAIAVQVFKFDNISDVLDSADYTGTNFVSNDLRGWTLLPDATYVPGNTTWGLANHKIQMSVPVEKGEQLGLFLKPVGVTSSYCYAYKYARAEDRVGLVRVGGASINPASTPASWLEDGKEMKFYTVVEDSCVAMKFNGNFCDPDGKFYIDILVYCGSASSKSSYPAPTATSRRGSYAPYLKKGYSVRGTVRSASKGDHLKKLFAQHGDKFELVVVEDITKEGAFDEAVKGVDLILHMASPCRFGITEPDEFIVPATKGTVNILESAKKWGSSVKRIVVTSSCAAVMKPSAIPAVWDETSWNEPAIEEVKEKGRNAQLISMYRASKTLAEKAAREFVEKNKSSIGWDLVILNPPSVFGPPINEVQSLSSLNTSMQEFFNTVVKGTKDNKTLQTVGSAWVDVRDFGLAQMLAGEKEEAGGERIIVSAGPYYWQEIVDVANSISPPPIANLVKGNPGSTKGIEYMLNYNTSKCDRILGVKHRKMKETVKDCLVDFKERGGNV</sequence>
<dbReference type="InterPro" id="IPR023296">
    <property type="entry name" value="Glyco_hydro_beta-prop_sf"/>
</dbReference>